<reference evidence="1 2" key="1">
    <citation type="submission" date="2016-03" db="EMBL/GenBank/DDBJ databases">
        <authorList>
            <person name="Sant'Anna F.H."/>
            <person name="Ambrosini A."/>
            <person name="Souza R."/>
            <person name="Bach E."/>
            <person name="Fernandes G."/>
            <person name="Balsanelli E."/>
            <person name="Baura V.A."/>
            <person name="Souza E.M."/>
            <person name="Passaglia L."/>
        </authorList>
    </citation>
    <scope>NUCLEOTIDE SEQUENCE [LARGE SCALE GENOMIC DNA]</scope>
    <source>
        <strain evidence="1 2">P26E</strain>
    </source>
</reference>
<proteinExistence type="predicted"/>
<evidence type="ECO:0000313" key="1">
    <source>
        <dbReference type="EMBL" id="OKP88359.1"/>
    </source>
</evidence>
<comment type="caution">
    <text evidence="1">The sequence shown here is derived from an EMBL/GenBank/DDBJ whole genome shotgun (WGS) entry which is preliminary data.</text>
</comment>
<protein>
    <submittedName>
        <fullName evidence="1">Uncharacterized protein</fullName>
    </submittedName>
</protein>
<evidence type="ECO:0000313" key="2">
    <source>
        <dbReference type="Proteomes" id="UP000186058"/>
    </source>
</evidence>
<dbReference type="Proteomes" id="UP000186058">
    <property type="component" value="Unassembled WGS sequence"/>
</dbReference>
<keyword evidence="2" id="KW-1185">Reference proteome</keyword>
<dbReference type="EMBL" id="LVWI01000031">
    <property type="protein sequence ID" value="OKP88359.1"/>
    <property type="molecule type" value="Genomic_DNA"/>
</dbReference>
<gene>
    <name evidence="1" type="ORF">A3844_08275</name>
</gene>
<organism evidence="1 2">
    <name type="scientific">Paenibacillus helianthi</name>
    <dbReference type="NCBI Taxonomy" id="1349432"/>
    <lineage>
        <taxon>Bacteria</taxon>
        <taxon>Bacillati</taxon>
        <taxon>Bacillota</taxon>
        <taxon>Bacilli</taxon>
        <taxon>Bacillales</taxon>
        <taxon>Paenibacillaceae</taxon>
        <taxon>Paenibacillus</taxon>
    </lineage>
</organism>
<name>A0ABX3EUM8_9BACL</name>
<accession>A0ABX3EUM8</accession>
<sequence>MHTGNVERVMISGVHIDDMVLLVAKVDDNNGIDIRFRVLQMILISLSNFRIAWPKWIKLMSLSRN</sequence>